<organism evidence="1 2">
    <name type="scientific">Tunturiibacter empetritectus</name>
    <dbReference type="NCBI Taxonomy" id="3069691"/>
    <lineage>
        <taxon>Bacteria</taxon>
        <taxon>Pseudomonadati</taxon>
        <taxon>Acidobacteriota</taxon>
        <taxon>Terriglobia</taxon>
        <taxon>Terriglobales</taxon>
        <taxon>Acidobacteriaceae</taxon>
        <taxon>Tunturiibacter</taxon>
    </lineage>
</organism>
<gene>
    <name evidence="1" type="ORF">HDF09_002541</name>
</gene>
<dbReference type="Proteomes" id="UP000568106">
    <property type="component" value="Unassembled WGS sequence"/>
</dbReference>
<dbReference type="AlphaFoldDB" id="A0A7W8IIM1"/>
<name>A0A7W8IIM1_9BACT</name>
<proteinExistence type="predicted"/>
<dbReference type="InterPro" id="IPR034660">
    <property type="entry name" value="DinB/YfiT-like"/>
</dbReference>
<protein>
    <submittedName>
        <fullName evidence="1">Damage-inducible protein DinB</fullName>
    </submittedName>
</protein>
<keyword evidence="2" id="KW-1185">Reference proteome</keyword>
<dbReference type="SUPFAM" id="SSF109854">
    <property type="entry name" value="DinB/YfiT-like putative metalloenzymes"/>
    <property type="match status" value="1"/>
</dbReference>
<reference evidence="1" key="1">
    <citation type="submission" date="2020-08" db="EMBL/GenBank/DDBJ databases">
        <title>Genomic Encyclopedia of Type Strains, Phase IV (KMG-V): Genome sequencing to study the core and pangenomes of soil and plant-associated prokaryotes.</title>
        <authorList>
            <person name="Whitman W."/>
        </authorList>
    </citation>
    <scope>NUCLEOTIDE SEQUENCE [LARGE SCALE GENOMIC DNA]</scope>
    <source>
        <strain evidence="1">M8UP27</strain>
    </source>
</reference>
<dbReference type="Gene3D" id="1.20.120.450">
    <property type="entry name" value="dinb family like domain"/>
    <property type="match status" value="1"/>
</dbReference>
<evidence type="ECO:0000313" key="1">
    <source>
        <dbReference type="EMBL" id="MBB5317855.1"/>
    </source>
</evidence>
<dbReference type="EMBL" id="JACHDY010000003">
    <property type="protein sequence ID" value="MBB5317855.1"/>
    <property type="molecule type" value="Genomic_DNA"/>
</dbReference>
<sequence length="169" mass="18992">MTIAEILLQDFDTEISNTRRTLERVPEGKNDWKCHDKSMVLGKLAMHCATLPLFGSYIILDDDMDMAAPKRPHVPLEFTTTANALQNLDESAAACRKAIAASSDEDLAKLWKFSYGDQIISNKPRSLTFRQMCFNHLIHHTAQLGVYLRLNDIPVPALYGPSADEQWSA</sequence>
<accession>A0A7W8IIM1</accession>
<evidence type="ECO:0000313" key="2">
    <source>
        <dbReference type="Proteomes" id="UP000568106"/>
    </source>
</evidence>
<comment type="caution">
    <text evidence="1">The sequence shown here is derived from an EMBL/GenBank/DDBJ whole genome shotgun (WGS) entry which is preliminary data.</text>
</comment>